<evidence type="ECO:0000313" key="3">
    <source>
        <dbReference type="Proteomes" id="UP000184291"/>
    </source>
</evidence>
<keyword evidence="3" id="KW-1185">Reference proteome</keyword>
<feature type="transmembrane region" description="Helical" evidence="1">
    <location>
        <begin position="71"/>
        <end position="89"/>
    </location>
</feature>
<reference evidence="3" key="1">
    <citation type="submission" date="2016-09" db="EMBL/GenBank/DDBJ databases">
        <authorList>
            <person name="Strepis N."/>
        </authorList>
    </citation>
    <scope>NUCLEOTIDE SEQUENCE [LARGE SCALE GENOMIC DNA]</scope>
</reference>
<feature type="transmembrane region" description="Helical" evidence="1">
    <location>
        <begin position="115"/>
        <end position="137"/>
    </location>
</feature>
<protein>
    <recommendedName>
        <fullName evidence="4">Transmembrane protein</fullName>
    </recommendedName>
</protein>
<organism evidence="2 3">
    <name type="scientific">Actinomyces glycerinitolerans</name>
    <dbReference type="NCBI Taxonomy" id="1892869"/>
    <lineage>
        <taxon>Bacteria</taxon>
        <taxon>Bacillati</taxon>
        <taxon>Actinomycetota</taxon>
        <taxon>Actinomycetes</taxon>
        <taxon>Actinomycetales</taxon>
        <taxon>Actinomycetaceae</taxon>
        <taxon>Actinomyces</taxon>
    </lineage>
</organism>
<keyword evidence="1" id="KW-0812">Transmembrane</keyword>
<evidence type="ECO:0000313" key="2">
    <source>
        <dbReference type="EMBL" id="SHE24644.1"/>
    </source>
</evidence>
<feature type="transmembrane region" description="Helical" evidence="1">
    <location>
        <begin position="12"/>
        <end position="32"/>
    </location>
</feature>
<dbReference type="AlphaFoldDB" id="A0A1M4RXC6"/>
<proteinExistence type="predicted"/>
<dbReference type="RefSeq" id="WP_139240819.1">
    <property type="nucleotide sequence ID" value="NZ_FQTT01000009.1"/>
</dbReference>
<sequence length="170" mass="18485">MRVIQLRVKDLWWCSGLLPLWTVIGSVIDGAVGWELFFIPYALLIQLFLQLLLASVAAAPNSNAWRELPPWTNRTALVVLALALLWPPLVPALTDWPEFDGILTRAGMSSDAAGAIGYGLVLAYLLAWVVALIVAAVEGAALTRRAALQQPIPPTSSPGPAHLTRRGRWM</sequence>
<feature type="transmembrane region" description="Helical" evidence="1">
    <location>
        <begin position="38"/>
        <end position="59"/>
    </location>
</feature>
<dbReference type="Proteomes" id="UP000184291">
    <property type="component" value="Unassembled WGS sequence"/>
</dbReference>
<dbReference type="OrthoDB" id="9811110at2"/>
<name>A0A1M4RXC6_9ACTO</name>
<gene>
    <name evidence="2" type="ORF">ACGLYG10_0852</name>
</gene>
<accession>A0A1M4RXC6</accession>
<dbReference type="EMBL" id="FQTT01000009">
    <property type="protein sequence ID" value="SHE24644.1"/>
    <property type="molecule type" value="Genomic_DNA"/>
</dbReference>
<evidence type="ECO:0000256" key="1">
    <source>
        <dbReference type="SAM" id="Phobius"/>
    </source>
</evidence>
<keyword evidence="1" id="KW-1133">Transmembrane helix</keyword>
<evidence type="ECO:0008006" key="4">
    <source>
        <dbReference type="Google" id="ProtNLM"/>
    </source>
</evidence>
<keyword evidence="1" id="KW-0472">Membrane</keyword>